<name>A0ABQ9FGX9_TEGGR</name>
<proteinExistence type="predicted"/>
<accession>A0ABQ9FGX9</accession>
<dbReference type="Proteomes" id="UP001217089">
    <property type="component" value="Unassembled WGS sequence"/>
</dbReference>
<organism evidence="1 2">
    <name type="scientific">Tegillarca granosa</name>
    <name type="common">Malaysian cockle</name>
    <name type="synonym">Anadara granosa</name>
    <dbReference type="NCBI Taxonomy" id="220873"/>
    <lineage>
        <taxon>Eukaryota</taxon>
        <taxon>Metazoa</taxon>
        <taxon>Spiralia</taxon>
        <taxon>Lophotrochozoa</taxon>
        <taxon>Mollusca</taxon>
        <taxon>Bivalvia</taxon>
        <taxon>Autobranchia</taxon>
        <taxon>Pteriomorphia</taxon>
        <taxon>Arcoida</taxon>
        <taxon>Arcoidea</taxon>
        <taxon>Arcidae</taxon>
        <taxon>Tegillarca</taxon>
    </lineage>
</organism>
<comment type="caution">
    <text evidence="1">The sequence shown here is derived from an EMBL/GenBank/DDBJ whole genome shotgun (WGS) entry which is preliminary data.</text>
</comment>
<dbReference type="PANTHER" id="PTHR46963">
    <property type="entry name" value="SIMILAR TO RIKEN CDNA E130308A19"/>
    <property type="match status" value="1"/>
</dbReference>
<reference evidence="1 2" key="1">
    <citation type="submission" date="2022-12" db="EMBL/GenBank/DDBJ databases">
        <title>Chromosome-level genome of Tegillarca granosa.</title>
        <authorList>
            <person name="Kim J."/>
        </authorList>
    </citation>
    <scope>NUCLEOTIDE SEQUENCE [LARGE SCALE GENOMIC DNA]</scope>
    <source>
        <strain evidence="1">Teg-2019</strain>
        <tissue evidence="1">Adductor muscle</tissue>
    </source>
</reference>
<dbReference type="PANTHER" id="PTHR46963:SF4">
    <property type="entry name" value="HYPOTHETICAL PROTEIN MGC115716"/>
    <property type="match status" value="1"/>
</dbReference>
<evidence type="ECO:0000313" key="2">
    <source>
        <dbReference type="Proteomes" id="UP001217089"/>
    </source>
</evidence>
<sequence length="280" mass="32102">MEKFKIGETVTVGRNGQKGKIVNTVRPFGESGHKMYKSQLYSSGEIISAATHELIKGLPDEDFLFQCLFDNYGKNTQTETCNNSQQLPSNTVNPPPQAFDKNELYAEVDLDSFLLILNESKEIHKETRFIDDIDVDEFIKQNENQNTLRKTLGHLRVLKSFLLKQNELREIHEIPPIELNEYLAKFLISVRKKGGKEYEPSTLRGMLGSFGRYLRRHNYSTSIISGFEFSKCRESLKFKQKDLKSKGFGNRPKAADAITQDEIDTLYKCGLLGTKHQRHC</sequence>
<keyword evidence="2" id="KW-1185">Reference proteome</keyword>
<protein>
    <recommendedName>
        <fullName evidence="3">Core-binding (CB) domain-containing protein</fullName>
    </recommendedName>
</protein>
<dbReference type="EMBL" id="JARBDR010000337">
    <property type="protein sequence ID" value="KAJ8315132.1"/>
    <property type="molecule type" value="Genomic_DNA"/>
</dbReference>
<gene>
    <name evidence="1" type="ORF">KUTeg_007282</name>
</gene>
<evidence type="ECO:0000313" key="1">
    <source>
        <dbReference type="EMBL" id="KAJ8315132.1"/>
    </source>
</evidence>
<evidence type="ECO:0008006" key="3">
    <source>
        <dbReference type="Google" id="ProtNLM"/>
    </source>
</evidence>
<dbReference type="InterPro" id="IPR042838">
    <property type="entry name" value="KIAA1958"/>
</dbReference>